<dbReference type="InterPro" id="IPR006600">
    <property type="entry name" value="HTH_CenpB_DNA-bd_dom"/>
</dbReference>
<evidence type="ECO:0000313" key="5">
    <source>
        <dbReference type="EMBL" id="GFG30717.1"/>
    </source>
</evidence>
<dbReference type="InterPro" id="IPR004875">
    <property type="entry name" value="DDE_SF_endonuclease_dom"/>
</dbReference>
<dbReference type="Pfam" id="PF03221">
    <property type="entry name" value="HTH_Tnp_Tc5"/>
    <property type="match status" value="3"/>
</dbReference>
<name>A0A6L2PKT8_COPFO</name>
<dbReference type="SMART" id="SM00674">
    <property type="entry name" value="CENPB"/>
    <property type="match status" value="3"/>
</dbReference>
<gene>
    <name evidence="5" type="ORF">Cfor_07484</name>
</gene>
<feature type="region of interest" description="Disordered" evidence="3">
    <location>
        <begin position="133"/>
        <end position="163"/>
    </location>
</feature>
<dbReference type="SUPFAM" id="SSF46689">
    <property type="entry name" value="Homeodomain-like"/>
    <property type="match status" value="3"/>
</dbReference>
<dbReference type="InterPro" id="IPR009057">
    <property type="entry name" value="Homeodomain-like_sf"/>
</dbReference>
<dbReference type="PROSITE" id="PS51253">
    <property type="entry name" value="HTH_CENPB"/>
    <property type="match status" value="1"/>
</dbReference>
<dbReference type="PANTHER" id="PTHR19303:SF74">
    <property type="entry name" value="POGO TRANSPOSABLE ELEMENT WITH KRAB DOMAIN"/>
    <property type="match status" value="1"/>
</dbReference>
<dbReference type="Proteomes" id="UP000502823">
    <property type="component" value="Unassembled WGS sequence"/>
</dbReference>
<dbReference type="OrthoDB" id="8194518at2759"/>
<organism evidence="5 6">
    <name type="scientific">Coptotermes formosanus</name>
    <name type="common">Formosan subterranean termite</name>
    <dbReference type="NCBI Taxonomy" id="36987"/>
    <lineage>
        <taxon>Eukaryota</taxon>
        <taxon>Metazoa</taxon>
        <taxon>Ecdysozoa</taxon>
        <taxon>Arthropoda</taxon>
        <taxon>Hexapoda</taxon>
        <taxon>Insecta</taxon>
        <taxon>Pterygota</taxon>
        <taxon>Neoptera</taxon>
        <taxon>Polyneoptera</taxon>
        <taxon>Dictyoptera</taxon>
        <taxon>Blattodea</taxon>
        <taxon>Blattoidea</taxon>
        <taxon>Termitoidae</taxon>
        <taxon>Rhinotermitidae</taxon>
        <taxon>Coptotermes</taxon>
    </lineage>
</organism>
<feature type="compositionally biased region" description="Polar residues" evidence="3">
    <location>
        <begin position="552"/>
        <end position="561"/>
    </location>
</feature>
<dbReference type="InParanoid" id="A0A6L2PKT8"/>
<dbReference type="GO" id="GO:0043565">
    <property type="term" value="F:sequence-specific DNA binding"/>
    <property type="evidence" value="ECO:0007669"/>
    <property type="project" value="InterPro"/>
</dbReference>
<keyword evidence="2" id="KW-0238">DNA-binding</keyword>
<evidence type="ECO:0000256" key="2">
    <source>
        <dbReference type="ARBA" id="ARBA00023125"/>
    </source>
</evidence>
<dbReference type="InterPro" id="IPR050863">
    <property type="entry name" value="CenT-Element_Derived"/>
</dbReference>
<evidence type="ECO:0000256" key="3">
    <source>
        <dbReference type="SAM" id="MobiDB-lite"/>
    </source>
</evidence>
<evidence type="ECO:0000256" key="1">
    <source>
        <dbReference type="ARBA" id="ARBA00004123"/>
    </source>
</evidence>
<evidence type="ECO:0000259" key="4">
    <source>
        <dbReference type="PROSITE" id="PS51253"/>
    </source>
</evidence>
<feature type="region of interest" description="Disordered" evidence="3">
    <location>
        <begin position="469"/>
        <end position="505"/>
    </location>
</feature>
<comment type="subcellular location">
    <subcellularLocation>
        <location evidence="1">Nucleus</location>
    </subcellularLocation>
</comment>
<keyword evidence="6" id="KW-1185">Reference proteome</keyword>
<reference evidence="6" key="1">
    <citation type="submission" date="2020-01" db="EMBL/GenBank/DDBJ databases">
        <title>Draft genome sequence of the Termite Coptotermes fromosanus.</title>
        <authorList>
            <person name="Itakura S."/>
            <person name="Yosikawa Y."/>
            <person name="Umezawa K."/>
        </authorList>
    </citation>
    <scope>NUCLEOTIDE SEQUENCE [LARGE SCALE GENOMIC DNA]</scope>
</reference>
<dbReference type="SUPFAM" id="SSF48295">
    <property type="entry name" value="TrpR-like"/>
    <property type="match status" value="1"/>
</dbReference>
<feature type="domain" description="HTH CENPB-type" evidence="4">
    <location>
        <begin position="777"/>
        <end position="845"/>
    </location>
</feature>
<comment type="caution">
    <text evidence="5">The sequence shown here is derived from an EMBL/GenBank/DDBJ whole genome shotgun (WGS) entry which is preliminary data.</text>
</comment>
<dbReference type="AlphaFoldDB" id="A0A6L2PKT8"/>
<dbReference type="PANTHER" id="PTHR19303">
    <property type="entry name" value="TRANSPOSON"/>
    <property type="match status" value="1"/>
</dbReference>
<protein>
    <recommendedName>
        <fullName evidence="4">HTH CENPB-type domain-containing protein</fullName>
    </recommendedName>
</protein>
<dbReference type="Gene3D" id="1.10.10.60">
    <property type="entry name" value="Homeodomain-like"/>
    <property type="match status" value="3"/>
</dbReference>
<proteinExistence type="predicted"/>
<feature type="region of interest" description="Disordered" evidence="3">
    <location>
        <begin position="548"/>
        <end position="570"/>
    </location>
</feature>
<dbReference type="EMBL" id="BLKM01007458">
    <property type="protein sequence ID" value="GFG30717.1"/>
    <property type="molecule type" value="Genomic_DNA"/>
</dbReference>
<accession>A0A6L2PKT8</accession>
<dbReference type="InterPro" id="IPR010921">
    <property type="entry name" value="Trp_repressor/repl_initiator"/>
</dbReference>
<sequence>MDEHSLQKQLDSKQHCSEQQLNTEKVQSEISCTKPSVNFVGGRDSVNKKLGVLCCRGLRPACGVVDRDLWHWYCEARSKQQGKKVSKSMVQARAKWAFHQAGITNFKASDGWYRRWIKRWQKFGFNEESKISHVLRQPSPRSSDNETHVNRDLVTLENNNERNISESAVDKMIEGNDGSMPHDEAVELVKNKNCVEQTDEKGYDRTRYSEPLCSKIRTKRTQLYDANSGGDSTDRGNSGACQRTGFVEPSGLVANNGSNVEPDPDSDSAAILSTPTLNIVDYLPPEIMHNLPSNLPNSNASGSTNSNSMDNVFPTSEMDASMDCLYYPPSCELSLQNHVLVDCVNETVSDVSNCQFELHHTDSYSCGIPTTAETERLKDTVGFVSSWNNSSSSLLHNLSLSNIHDNETILGCSSEDSEDFVNSIFKDVSSTVSRQEENKCKGSTQGTRSDVLASPVTHDVLAPEVILESGTSNAGQASDPGSIPAAVELNTKKSKRPEVHQRKKGERYLPQFKVKVLAYAASHTLKETAKKFKVNDGTISSWKKEKGWKKQLAQNSRSSHGQVDERKKKGVPPICPVDQQFLTWLRRCREQGWELTAVELKSKARQMADQCTVESCHWFKLWVSRFDKEQVYEEGFEKVKQKKERHIQYPFAFKVEVAMFAEHHSQILAARTFNVSRKRVFEWLQLCRTKFDKDVSKVADGSSQKVVNLEEGDLKKAGSRRSEIDVEVDLELWTWYQNQQTKGRKPSWHEVQAKGLELYRGRGNEGIKCSYRWYKRWCDRFHVVLRHEGDDAMLEWALTQLELGRSLSHNDLQMHALSLISDSAFKASPGWAIRFCKRHPELLQHSPTLDTALPGPLLQKVQKFRSEVQQIIQDRGLALGCVGNMDELYLSFSALVSGSSTTAKRQLLVRRSEMENCHATIVLACLADGNILPPAVILKVGGAEGEAEPPDNSVVVLQQEEGLMDTACMCQWLQQIWFRHVRTPNLLLCDCHEPHVGESIMAEFCSHQSDRRVIPGGCTSKLQPLDISLKSMFHASIQKQWSMFNSHSNGAWDTNGNQLQLPGRKEIVEWVTIAYRSLQAAEQETVRRSFLVTGLTVAASGSEDHFIDNPSVIPRANKNV</sequence>
<dbReference type="GO" id="GO:0005634">
    <property type="term" value="C:nucleus"/>
    <property type="evidence" value="ECO:0007669"/>
    <property type="project" value="UniProtKB-SubCell"/>
</dbReference>
<evidence type="ECO:0000313" key="6">
    <source>
        <dbReference type="Proteomes" id="UP000502823"/>
    </source>
</evidence>
<dbReference type="Pfam" id="PF03184">
    <property type="entry name" value="DDE_1"/>
    <property type="match status" value="1"/>
</dbReference>